<dbReference type="AlphaFoldDB" id="A0A6H9XRW0"/>
<keyword evidence="1" id="KW-1133">Transmembrane helix</keyword>
<dbReference type="Proteomes" id="UP000249886">
    <property type="component" value="Unassembled WGS sequence"/>
</dbReference>
<evidence type="ECO:0000313" key="2">
    <source>
        <dbReference type="EMBL" id="SPW23949.1"/>
    </source>
</evidence>
<sequence length="221" mass="24598">MKLRETRNHPRLTIFLCFLLLVAMVAIIFAIVDYLRDEQPVVEQPSAQPGPIIAQETAGAEVDRAVGAAVEQYQTVLDAEWIDPGCWLSHCPNSSWAIRGTPPERALLTKAERGNLEARDDALQRFQRIAVVSTIYVYSVKASPGKGVEAIVSVMTNKCYDNNRISSTDIHRMFLAASSVNAKEYVVLADEVISPETGRLTESYVPLYSSRRDKPPCFVQK</sequence>
<accession>A0A6H9XRW0</accession>
<gene>
    <name evidence="2" type="ORF">NCTC10254_00313</name>
</gene>
<protein>
    <submittedName>
        <fullName evidence="2">Uncharacterized protein</fullName>
    </submittedName>
</protein>
<evidence type="ECO:0000256" key="1">
    <source>
        <dbReference type="SAM" id="Phobius"/>
    </source>
</evidence>
<dbReference type="RefSeq" id="WP_005519911.1">
    <property type="nucleotide sequence ID" value="NZ_JBHRNW010000003.1"/>
</dbReference>
<evidence type="ECO:0000313" key="3">
    <source>
        <dbReference type="Proteomes" id="UP000249886"/>
    </source>
</evidence>
<comment type="caution">
    <text evidence="2">The sequence shown here is derived from an EMBL/GenBank/DDBJ whole genome shotgun (WGS) entry which is preliminary data.</text>
</comment>
<feature type="transmembrane region" description="Helical" evidence="1">
    <location>
        <begin position="12"/>
        <end position="32"/>
    </location>
</feature>
<keyword evidence="1" id="KW-0812">Transmembrane</keyword>
<keyword evidence="1" id="KW-0472">Membrane</keyword>
<organism evidence="2 3">
    <name type="scientific">Corynebacterium matruchotii</name>
    <dbReference type="NCBI Taxonomy" id="43768"/>
    <lineage>
        <taxon>Bacteria</taxon>
        <taxon>Bacillati</taxon>
        <taxon>Actinomycetota</taxon>
        <taxon>Actinomycetes</taxon>
        <taxon>Mycobacteriales</taxon>
        <taxon>Corynebacteriaceae</taxon>
        <taxon>Corynebacterium</taxon>
    </lineage>
</organism>
<proteinExistence type="predicted"/>
<dbReference type="EMBL" id="UARK01000001">
    <property type="protein sequence ID" value="SPW23949.1"/>
    <property type="molecule type" value="Genomic_DNA"/>
</dbReference>
<name>A0A6H9XRW0_9CORY</name>
<reference evidence="2 3" key="1">
    <citation type="submission" date="2018-06" db="EMBL/GenBank/DDBJ databases">
        <authorList>
            <consortium name="Pathogen Informatics"/>
            <person name="Doyle S."/>
        </authorList>
    </citation>
    <scope>NUCLEOTIDE SEQUENCE [LARGE SCALE GENOMIC DNA]</scope>
    <source>
        <strain evidence="2 3">NCTC10254</strain>
    </source>
</reference>